<dbReference type="Proteomes" id="UP000739411">
    <property type="component" value="Unassembled WGS sequence"/>
</dbReference>
<evidence type="ECO:0000313" key="2">
    <source>
        <dbReference type="Proteomes" id="UP000739411"/>
    </source>
</evidence>
<dbReference type="AlphaFoldDB" id="A0A935JVA0"/>
<organism evidence="1 2">
    <name type="scientific">Candidatus Dechloromonas phosphorivorans</name>
    <dbReference type="NCBI Taxonomy" id="2899244"/>
    <lineage>
        <taxon>Bacteria</taxon>
        <taxon>Pseudomonadati</taxon>
        <taxon>Pseudomonadota</taxon>
        <taxon>Betaproteobacteria</taxon>
        <taxon>Rhodocyclales</taxon>
        <taxon>Azonexaceae</taxon>
        <taxon>Dechloromonas</taxon>
    </lineage>
</organism>
<accession>A0A935JVA0</accession>
<reference evidence="1 2" key="1">
    <citation type="submission" date="2020-10" db="EMBL/GenBank/DDBJ databases">
        <title>Connecting structure to function with the recovery of over 1000 high-quality activated sludge metagenome-assembled genomes encoding full-length rRNA genes using long-read sequencing.</title>
        <authorList>
            <person name="Singleton C.M."/>
            <person name="Petriglieri F."/>
            <person name="Kristensen J.M."/>
            <person name="Kirkegaard R.H."/>
            <person name="Michaelsen T.Y."/>
            <person name="Andersen M.H."/>
            <person name="Karst S.M."/>
            <person name="Dueholm M.S."/>
            <person name="Nielsen P.H."/>
            <person name="Albertsen M."/>
        </authorList>
    </citation>
    <scope>NUCLEOTIDE SEQUENCE [LARGE SCALE GENOMIC DNA]</scope>
    <source>
        <strain evidence="1">EsbW_18-Q3-R4-48_BATAC.463</strain>
    </source>
</reference>
<proteinExistence type="predicted"/>
<name>A0A935JVA0_9RHOO</name>
<protein>
    <submittedName>
        <fullName evidence="1">Uncharacterized protein</fullName>
    </submittedName>
</protein>
<sequence>MSLFSAVSDFLKPTPPLSPAVEKALLRVGELVSPQLKSASGFEQKLAGPIEYALGYCDGLISALPGPIDVNRRSFSNDPLVHALFATAHDIDQMLGRSQAVRDYLAEPACWESEYFYALFAARRMQKKQLGMSVQGSVVQSDVPQIVIYFSDQTLIQPNCSLETTLQHLRANALDSLLKTFHDHVEALRAEREGLRADLSVERAHLTVLRGKTPGNEHAVHTRHLEELDQRLRQSAESLMPDQLVEALAEFLHAPESSLALTPVTITVDRLGIVSDNGSDDANVHTLDFPELSARDKRHYLVILARISRDEALEAVEMVRDQQHRFMLI</sequence>
<evidence type="ECO:0000313" key="1">
    <source>
        <dbReference type="EMBL" id="MBK7414601.1"/>
    </source>
</evidence>
<dbReference type="EMBL" id="JADJMS010000011">
    <property type="protein sequence ID" value="MBK7414601.1"/>
    <property type="molecule type" value="Genomic_DNA"/>
</dbReference>
<comment type="caution">
    <text evidence="1">The sequence shown here is derived from an EMBL/GenBank/DDBJ whole genome shotgun (WGS) entry which is preliminary data.</text>
</comment>
<gene>
    <name evidence="1" type="ORF">IPJ38_05285</name>
</gene>